<organism evidence="13 14">
    <name type="scientific">Aquilegia coerulea</name>
    <name type="common">Rocky mountain columbine</name>
    <dbReference type="NCBI Taxonomy" id="218851"/>
    <lineage>
        <taxon>Eukaryota</taxon>
        <taxon>Viridiplantae</taxon>
        <taxon>Streptophyta</taxon>
        <taxon>Embryophyta</taxon>
        <taxon>Tracheophyta</taxon>
        <taxon>Spermatophyta</taxon>
        <taxon>Magnoliopsida</taxon>
        <taxon>Ranunculales</taxon>
        <taxon>Ranunculaceae</taxon>
        <taxon>Thalictroideae</taxon>
        <taxon>Aquilegia</taxon>
    </lineage>
</organism>
<evidence type="ECO:0000313" key="13">
    <source>
        <dbReference type="EMBL" id="PIA33767.1"/>
    </source>
</evidence>
<keyword evidence="6" id="KW-0805">Transcription regulation</keyword>
<dbReference type="InterPro" id="IPR036236">
    <property type="entry name" value="Znf_C2H2_sf"/>
</dbReference>
<evidence type="ECO:0000256" key="1">
    <source>
        <dbReference type="ARBA" id="ARBA00004123"/>
    </source>
</evidence>
<sequence length="196" mass="22814">MESVLRHCSVMNPKEFSKATNEGDDVFLCEYEYDVHWHSFKRLAEIDNEKEMHMWGHGSQYRRGPDSLKGTQPTAMLKLPCYCCAHGCKNNINHPRAKPLKDFRTLQTHYKRKHGAKPFSCRKCGKSFAVKGDWRTHEKNCGKLWYCICGSDFKHKRSLKDHVRSFGDDHSPHPCHQSLEDQKECITGSEDEIRSK</sequence>
<dbReference type="InterPro" id="IPR059161">
    <property type="entry name" value="Znf-C2H2_STOP1/2_3rd"/>
</dbReference>
<comment type="subcellular location">
    <subcellularLocation>
        <location evidence="1">Nucleus</location>
    </subcellularLocation>
</comment>
<evidence type="ECO:0000259" key="11">
    <source>
        <dbReference type="PROSITE" id="PS50157"/>
    </source>
</evidence>
<dbReference type="OrthoDB" id="6077919at2759"/>
<dbReference type="InterPro" id="IPR013087">
    <property type="entry name" value="Znf_C2H2_type"/>
</dbReference>
<keyword evidence="7" id="KW-0804">Transcription</keyword>
<dbReference type="Gene3D" id="3.30.160.60">
    <property type="entry name" value="Classic Zinc Finger"/>
    <property type="match status" value="1"/>
</dbReference>
<dbReference type="GO" id="GO:0005634">
    <property type="term" value="C:nucleus"/>
    <property type="evidence" value="ECO:0007669"/>
    <property type="project" value="UniProtKB-SubCell"/>
</dbReference>
<keyword evidence="14" id="KW-1185">Reference proteome</keyword>
<evidence type="ECO:0000256" key="6">
    <source>
        <dbReference type="ARBA" id="ARBA00023015"/>
    </source>
</evidence>
<evidence type="ECO:0000256" key="7">
    <source>
        <dbReference type="ARBA" id="ARBA00023163"/>
    </source>
</evidence>
<gene>
    <name evidence="13" type="ORF">AQUCO_04000077v1</name>
</gene>
<dbReference type="Proteomes" id="UP000230069">
    <property type="component" value="Unassembled WGS sequence"/>
</dbReference>
<dbReference type="GO" id="GO:0003682">
    <property type="term" value="F:chromatin binding"/>
    <property type="evidence" value="ECO:0007669"/>
    <property type="project" value="InterPro"/>
</dbReference>
<feature type="domain" description="BAH" evidence="12">
    <location>
        <begin position="1"/>
        <end position="44"/>
    </location>
</feature>
<protein>
    <recommendedName>
        <fullName evidence="15">C2H2-type domain-containing protein</fullName>
    </recommendedName>
</protein>
<evidence type="ECO:0000256" key="8">
    <source>
        <dbReference type="ARBA" id="ARBA00023242"/>
    </source>
</evidence>
<dbReference type="SUPFAM" id="SSF57667">
    <property type="entry name" value="beta-beta-alpha zinc fingers"/>
    <property type="match status" value="1"/>
</dbReference>
<keyword evidence="3" id="KW-0677">Repeat</keyword>
<dbReference type="InterPro" id="IPR043151">
    <property type="entry name" value="BAH_sf"/>
</dbReference>
<evidence type="ECO:0000256" key="10">
    <source>
        <dbReference type="PROSITE-ProRule" id="PRU00042"/>
    </source>
</evidence>
<evidence type="ECO:0000313" key="14">
    <source>
        <dbReference type="Proteomes" id="UP000230069"/>
    </source>
</evidence>
<proteinExistence type="inferred from homology"/>
<dbReference type="GO" id="GO:0003700">
    <property type="term" value="F:DNA-binding transcription factor activity"/>
    <property type="evidence" value="ECO:0007669"/>
    <property type="project" value="InterPro"/>
</dbReference>
<dbReference type="EMBL" id="KZ305057">
    <property type="protein sequence ID" value="PIA33767.1"/>
    <property type="molecule type" value="Genomic_DNA"/>
</dbReference>
<dbReference type="Pfam" id="PF22995">
    <property type="entry name" value="C2CH-3rd_BIRD-IDD"/>
    <property type="match status" value="1"/>
</dbReference>
<dbReference type="FunFam" id="3.30.160.60:FF:000523">
    <property type="entry name" value="Zinc finger protein WIP2"/>
    <property type="match status" value="1"/>
</dbReference>
<dbReference type="Gene3D" id="2.30.30.490">
    <property type="match status" value="1"/>
</dbReference>
<dbReference type="PANTHER" id="PTHR45878:SF1">
    <property type="entry name" value="ZINC FINGER PROTEIN WIP2"/>
    <property type="match status" value="1"/>
</dbReference>
<dbReference type="STRING" id="218851.A0A2G5CSG3"/>
<evidence type="ECO:0000256" key="9">
    <source>
        <dbReference type="ARBA" id="ARBA00023452"/>
    </source>
</evidence>
<evidence type="ECO:0000256" key="4">
    <source>
        <dbReference type="ARBA" id="ARBA00022771"/>
    </source>
</evidence>
<dbReference type="InterPro" id="IPR055187">
    <property type="entry name" value="C2CH-3rd_BIRD-IDD"/>
</dbReference>
<accession>A0A2G5CSG3</accession>
<dbReference type="AlphaFoldDB" id="A0A2G5CSG3"/>
<dbReference type="InParanoid" id="A0A2G5CSG3"/>
<dbReference type="GO" id="GO:0008270">
    <property type="term" value="F:zinc ion binding"/>
    <property type="evidence" value="ECO:0007669"/>
    <property type="project" value="UniProtKB-KW"/>
</dbReference>
<reference evidence="13 14" key="1">
    <citation type="submission" date="2017-09" db="EMBL/GenBank/DDBJ databases">
        <title>WGS assembly of Aquilegia coerulea Goldsmith.</title>
        <authorList>
            <person name="Hodges S."/>
            <person name="Kramer E."/>
            <person name="Nordborg M."/>
            <person name="Tomkins J."/>
            <person name="Borevitz J."/>
            <person name="Derieg N."/>
            <person name="Yan J."/>
            <person name="Mihaltcheva S."/>
            <person name="Hayes R.D."/>
            <person name="Rokhsar D."/>
        </authorList>
    </citation>
    <scope>NUCLEOTIDE SEQUENCE [LARGE SCALE GENOMIC DNA]</scope>
    <source>
        <strain evidence="14">cv. Goldsmith</strain>
    </source>
</reference>
<dbReference type="PANTHER" id="PTHR45878">
    <property type="entry name" value="ZINC FINGER PROTEIN WIP2"/>
    <property type="match status" value="1"/>
</dbReference>
<keyword evidence="2" id="KW-0479">Metal-binding</keyword>
<evidence type="ECO:0000256" key="5">
    <source>
        <dbReference type="ARBA" id="ARBA00022833"/>
    </source>
</evidence>
<dbReference type="InterPro" id="IPR001025">
    <property type="entry name" value="BAH_dom"/>
</dbReference>
<keyword evidence="4 10" id="KW-0863">Zinc-finger</keyword>
<feature type="domain" description="C2H2-type" evidence="11">
    <location>
        <begin position="119"/>
        <end position="139"/>
    </location>
</feature>
<keyword evidence="5" id="KW-0862">Zinc</keyword>
<dbReference type="PROSITE" id="PS51038">
    <property type="entry name" value="BAH"/>
    <property type="match status" value="1"/>
</dbReference>
<evidence type="ECO:0000256" key="2">
    <source>
        <dbReference type="ARBA" id="ARBA00022723"/>
    </source>
</evidence>
<evidence type="ECO:0000256" key="3">
    <source>
        <dbReference type="ARBA" id="ARBA00022737"/>
    </source>
</evidence>
<evidence type="ECO:0000259" key="12">
    <source>
        <dbReference type="PROSITE" id="PS51038"/>
    </source>
</evidence>
<comment type="similarity">
    <text evidence="9">Belongs to the WIP C2H2-type zinc-finger protein family.</text>
</comment>
<evidence type="ECO:0008006" key="15">
    <source>
        <dbReference type="Google" id="ProtNLM"/>
    </source>
</evidence>
<dbReference type="PROSITE" id="PS50157">
    <property type="entry name" value="ZINC_FINGER_C2H2_2"/>
    <property type="match status" value="1"/>
</dbReference>
<dbReference type="InterPro" id="IPR043584">
    <property type="entry name" value="WIP1/2/3/4/5/6"/>
</dbReference>
<dbReference type="Pfam" id="PF23115">
    <property type="entry name" value="zf-C2H2_STOP2_3rd"/>
    <property type="match status" value="1"/>
</dbReference>
<keyword evidence="8" id="KW-0539">Nucleus</keyword>
<name>A0A2G5CSG3_AQUCA</name>